<accession>A0A5C5G7J4</accession>
<feature type="compositionally biased region" description="Basic and acidic residues" evidence="1">
    <location>
        <begin position="1249"/>
        <end position="1258"/>
    </location>
</feature>
<feature type="region of interest" description="Disordered" evidence="1">
    <location>
        <begin position="1"/>
        <end position="29"/>
    </location>
</feature>
<gene>
    <name evidence="3" type="ORF">DMC30DRAFT_258373</name>
</gene>
<organism evidence="3 4">
    <name type="scientific">Rhodotorula diobovata</name>
    <dbReference type="NCBI Taxonomy" id="5288"/>
    <lineage>
        <taxon>Eukaryota</taxon>
        <taxon>Fungi</taxon>
        <taxon>Dikarya</taxon>
        <taxon>Basidiomycota</taxon>
        <taxon>Pucciniomycotina</taxon>
        <taxon>Microbotryomycetes</taxon>
        <taxon>Sporidiobolales</taxon>
        <taxon>Sporidiobolaceae</taxon>
        <taxon>Rhodotorula</taxon>
    </lineage>
</organism>
<feature type="compositionally biased region" description="Low complexity" evidence="1">
    <location>
        <begin position="1262"/>
        <end position="1296"/>
    </location>
</feature>
<name>A0A5C5G7J4_9BASI</name>
<feature type="compositionally biased region" description="Low complexity" evidence="1">
    <location>
        <begin position="550"/>
        <end position="576"/>
    </location>
</feature>
<reference evidence="3 4" key="1">
    <citation type="submission" date="2019-03" db="EMBL/GenBank/DDBJ databases">
        <title>Rhodosporidium diobovatum UCD-FST 08-225 genome sequencing, assembly, and annotation.</title>
        <authorList>
            <person name="Fakankun I.U."/>
            <person name="Fristensky B."/>
            <person name="Levin D.B."/>
        </authorList>
    </citation>
    <scope>NUCLEOTIDE SEQUENCE [LARGE SCALE GENOMIC DNA]</scope>
    <source>
        <strain evidence="3 4">UCD-FST 08-225</strain>
    </source>
</reference>
<feature type="compositionally biased region" description="Basic and acidic residues" evidence="1">
    <location>
        <begin position="1378"/>
        <end position="1388"/>
    </location>
</feature>
<feature type="region of interest" description="Disordered" evidence="1">
    <location>
        <begin position="1344"/>
        <end position="1533"/>
    </location>
</feature>
<feature type="region of interest" description="Disordered" evidence="1">
    <location>
        <begin position="1004"/>
        <end position="1190"/>
    </location>
</feature>
<feature type="region of interest" description="Disordered" evidence="1">
    <location>
        <begin position="639"/>
        <end position="905"/>
    </location>
</feature>
<feature type="domain" description="Arrestin-like N-terminal" evidence="2">
    <location>
        <begin position="45"/>
        <end position="164"/>
    </location>
</feature>
<feature type="region of interest" description="Disordered" evidence="1">
    <location>
        <begin position="1224"/>
        <end position="1331"/>
    </location>
</feature>
<feature type="compositionally biased region" description="Low complexity" evidence="1">
    <location>
        <begin position="13"/>
        <end position="22"/>
    </location>
</feature>
<evidence type="ECO:0000259" key="2">
    <source>
        <dbReference type="Pfam" id="PF00339"/>
    </source>
</evidence>
<feature type="region of interest" description="Disordered" evidence="1">
    <location>
        <begin position="955"/>
        <end position="989"/>
    </location>
</feature>
<evidence type="ECO:0000256" key="1">
    <source>
        <dbReference type="SAM" id="MobiDB-lite"/>
    </source>
</evidence>
<feature type="compositionally biased region" description="Pro residues" evidence="1">
    <location>
        <begin position="535"/>
        <end position="549"/>
    </location>
</feature>
<feature type="compositionally biased region" description="Low complexity" evidence="1">
    <location>
        <begin position="1312"/>
        <end position="1324"/>
    </location>
</feature>
<sequence length="1533" mass="160590">MPLARPVSSADVRPLASGSLPAAPAPPGRATTNGTAALGLKLAVERNAYVAGQQVKGVLELSVKGQLALGEVGIEFLGVEELRSRDHTSTRRLLSDRIDFQGNGLPPSNAVKPSTKPIQASFYPALPGRTRFAFAFTIPASMPSTCALGSNAQTRYELRAFASSLVDGSVDLRSEKLDVRVVERWGDWRENEWQKGVERKAAGTLALGGDGNLELVASVGKGERVERPARLFWRSDADMEVAGKGKIEVRAKVRNLSKRHVTGLKLSLIRRLRILYPENARPVVEPPVVSSVVLTERFHGIDYDVRSGGERECVLALQVPREECWTARKGTLYELDVVLRVEVECGFLQKSLAVDLPVWIAHPLSLPNSAHRRADEERARLAPAPAVVPAAAPSLSPQPSIPYSPSTVGFASPTPYHTLSPEPYAPAFAQPGHLPLPGTPAPGQHGRHYAASAISMSSSMSSAAMYPPPTPAPYFPPPPAAPAELYDPVPAAYAAPPGFVAFDPTVPDLAASRFLGSLQHQQPGQVAAPRGSTFSPPPAPHFTPLPPHLPRAAQPYAHAHAQPQPQPQLQQLIAPSQGPPRPPSRAHTIASELHLPPHEAAQVEANLAPIESYSGMQRAHQHARTASDLSYLAQHGADPVRQNSAPAAPQANELNLPSATPPRPCASPVPSIRGDAGRAEVSSPVPARSRVSHTPPPPSPSSHFRRERSPSPSASPSPVESSFSLGVQSGPTALLETIGEDGESQAGNTARSAMLPPGMADALRDEGSGSSPGRSSVQDLEELVEQEERREEERKEREKADKDKKGLPPLPFPTSASTKDARPRAQDIFAPVSQATTPVPAPAPSPSSSSSPTRLAAPKREADGLSALEARLARPSTPDLSALRLSSPSRSPSPIKPLGSPAPHAHVRTLDLGESETVDSALRARRISRASKSEEEVRKAESALPEEAVCRAAAHAEGAQSPAVRAVKAAGEAEAPMREEEHPVQGAPTIADWLKSVEPVPVEEPVMEPLTEPIVRPNKGEAALKTSPPAKYKPLSPLKLAAPAAEPATQEPSSPTSPRRPLPSPPASPHRALPSPPAAVALPSAPRSPSEAKPSTSPALSASPVKPVARPVFSSSPSKRETVPTPEPDMSTAPTAPPRSPLVKASSPSPWSSKPSPWSSVGKPISPVKASAPAPKPTASLDAPRPPIAAVVDDGGRKVVDPVEIKGLKREAVGRIAGWLKDADAEEPVVEAARPESIVSPRTQQSKRVTIDFVRRAPEPPSSSSTSSSPAPASSRARPAAPSPSTSGSATASRRAPPQEPTVAQLLAAETRAAMRQAQADAPAELTRSSAVEKGLNGYLAALKSDAEGESQKDEYAHRSAKRAAPGKVRSVASIWAERVEEADRERTASPPPPPPSLGHKPTKSLSSIQLGSPSTSTSTPRPLASLGNAPAPAPALGSATGAPVPSPRARPVSLQPSATPARPFLNSTVGRAAPASSGERMRVPSGSSKPKLAASESAPSGCASSPGGGGARSGGAKVKDLLARYQQQQELA</sequence>
<feature type="compositionally biased region" description="Low complexity" evidence="1">
    <location>
        <begin position="1028"/>
        <end position="1057"/>
    </location>
</feature>
<comment type="caution">
    <text evidence="3">The sequence shown here is derived from an EMBL/GenBank/DDBJ whole genome shotgun (WGS) entry which is preliminary data.</text>
</comment>
<feature type="compositionally biased region" description="Low complexity" evidence="1">
    <location>
        <begin position="710"/>
        <end position="724"/>
    </location>
</feature>
<evidence type="ECO:0000313" key="3">
    <source>
        <dbReference type="EMBL" id="TNY23841.1"/>
    </source>
</evidence>
<feature type="compositionally biased region" description="Basic and acidic residues" evidence="1">
    <location>
        <begin position="1345"/>
        <end position="1358"/>
    </location>
</feature>
<keyword evidence="4" id="KW-1185">Reference proteome</keyword>
<feature type="region of interest" description="Disordered" evidence="1">
    <location>
        <begin position="520"/>
        <end position="587"/>
    </location>
</feature>
<feature type="compositionally biased region" description="Low complexity" evidence="1">
    <location>
        <begin position="1146"/>
        <end position="1180"/>
    </location>
</feature>
<dbReference type="InterPro" id="IPR011021">
    <property type="entry name" value="Arrestin-like_N"/>
</dbReference>
<feature type="compositionally biased region" description="Low complexity" evidence="1">
    <location>
        <begin position="880"/>
        <end position="893"/>
    </location>
</feature>
<dbReference type="Gene3D" id="2.60.40.640">
    <property type="match status" value="1"/>
</dbReference>
<dbReference type="InterPro" id="IPR014752">
    <property type="entry name" value="Arrestin-like_C"/>
</dbReference>
<protein>
    <submittedName>
        <fullName evidence="3">Proteophosphoglycan ppg4</fullName>
    </submittedName>
</protein>
<dbReference type="Pfam" id="PF00339">
    <property type="entry name" value="Arrestin_N"/>
    <property type="match status" value="1"/>
</dbReference>
<feature type="compositionally biased region" description="Low complexity" evidence="1">
    <location>
        <begin position="681"/>
        <end position="693"/>
    </location>
</feature>
<feature type="compositionally biased region" description="Low complexity" evidence="1">
    <location>
        <begin position="1494"/>
        <end position="1506"/>
    </location>
</feature>
<feature type="compositionally biased region" description="Low complexity" evidence="1">
    <location>
        <begin position="1411"/>
        <end position="1444"/>
    </location>
</feature>
<dbReference type="EMBL" id="SOZI01000007">
    <property type="protein sequence ID" value="TNY23841.1"/>
    <property type="molecule type" value="Genomic_DNA"/>
</dbReference>
<feature type="compositionally biased region" description="Pro residues" evidence="1">
    <location>
        <begin position="1058"/>
        <end position="1068"/>
    </location>
</feature>
<feature type="compositionally biased region" description="Low complexity" evidence="1">
    <location>
        <begin position="1069"/>
        <end position="1089"/>
    </location>
</feature>
<dbReference type="OrthoDB" id="298939at2759"/>
<dbReference type="Proteomes" id="UP000311382">
    <property type="component" value="Unassembled WGS sequence"/>
</dbReference>
<dbReference type="STRING" id="5288.A0A5C5G7J4"/>
<evidence type="ECO:0000313" key="4">
    <source>
        <dbReference type="Proteomes" id="UP000311382"/>
    </source>
</evidence>
<feature type="compositionally biased region" description="Basic and acidic residues" evidence="1">
    <location>
        <begin position="786"/>
        <end position="806"/>
    </location>
</feature>
<proteinExistence type="predicted"/>